<dbReference type="EMBL" id="CAADFK010000096">
    <property type="protein sequence ID" value="VFK16487.1"/>
    <property type="molecule type" value="Genomic_DNA"/>
</dbReference>
<feature type="transmembrane region" description="Helical" evidence="2">
    <location>
        <begin position="6"/>
        <end position="27"/>
    </location>
</feature>
<keyword evidence="2" id="KW-0472">Membrane</keyword>
<evidence type="ECO:0000256" key="1">
    <source>
        <dbReference type="SAM" id="MobiDB-lite"/>
    </source>
</evidence>
<reference evidence="3" key="1">
    <citation type="submission" date="2019-02" db="EMBL/GenBank/DDBJ databases">
        <authorList>
            <person name="Gruber-Vodicka R. H."/>
            <person name="Seah K. B. B."/>
        </authorList>
    </citation>
    <scope>NUCLEOTIDE SEQUENCE</scope>
    <source>
        <strain evidence="3">BECK_S313</strain>
    </source>
</reference>
<accession>A0A450WHF3</accession>
<dbReference type="InterPro" id="IPR027417">
    <property type="entry name" value="P-loop_NTPase"/>
</dbReference>
<dbReference type="AlphaFoldDB" id="A0A450WHF3"/>
<dbReference type="PANTHER" id="PTHR34301">
    <property type="entry name" value="DNA-BINDING PROTEIN-RELATED"/>
    <property type="match status" value="1"/>
</dbReference>
<gene>
    <name evidence="3" type="ORF">BECKLPF1236B_GA0070989_109611</name>
</gene>
<keyword evidence="2" id="KW-0812">Transmembrane</keyword>
<evidence type="ECO:0000313" key="3">
    <source>
        <dbReference type="EMBL" id="VFK16487.1"/>
    </source>
</evidence>
<feature type="region of interest" description="Disordered" evidence="1">
    <location>
        <begin position="51"/>
        <end position="76"/>
    </location>
</feature>
<proteinExistence type="predicted"/>
<protein>
    <submittedName>
        <fullName evidence="3">AAA ATPase domain-containing protein</fullName>
    </submittedName>
</protein>
<dbReference type="SUPFAM" id="SSF52540">
    <property type="entry name" value="P-loop containing nucleoside triphosphate hydrolases"/>
    <property type="match status" value="1"/>
</dbReference>
<dbReference type="PANTHER" id="PTHR34301:SF8">
    <property type="entry name" value="ATPASE DOMAIN-CONTAINING PROTEIN"/>
    <property type="match status" value="1"/>
</dbReference>
<dbReference type="Gene3D" id="3.40.50.300">
    <property type="entry name" value="P-loop containing nucleotide triphosphate hydrolases"/>
    <property type="match status" value="1"/>
</dbReference>
<name>A0A450WHF3_9GAMM</name>
<evidence type="ECO:0000256" key="2">
    <source>
        <dbReference type="SAM" id="Phobius"/>
    </source>
</evidence>
<sequence>MEIIGIILGVVSIIVTVVGIIVAIVGIPEEKKRALFSPWRIFLSRLRPSKETEIDTPPNKTEIFGPEPPTDPSPSLSYDPTHFATPPVFRGREKELRQLARHLENGESVLIEGDFRIGKTSLLKTWEERARESGREARFLDGQKGEASGPAAFARAITGQPAPDDPDEAAETIKEWAAAQTLPPLVLLDEAPAFARGLPLRLFERLRGMLDELRVVVASPRDLDSLYQEQNQTSPFANRLRLLRLGLLEADAARQIAAWSGQPDLLLHWAGRHPFYLQLLGSHLASAHSPDEALAGFRDEGCQQLRKVWRELSRRERQILLARRAAGKAVSLESLRRRGLLTEDGEFFGEILRVFLEDPPVSKRSAGVLVSMKNSVEILYVGWMRFTYPP</sequence>
<keyword evidence="2" id="KW-1133">Transmembrane helix</keyword>
<organism evidence="3">
    <name type="scientific">Candidatus Kentrum sp. LPFa</name>
    <dbReference type="NCBI Taxonomy" id="2126335"/>
    <lineage>
        <taxon>Bacteria</taxon>
        <taxon>Pseudomonadati</taxon>
        <taxon>Pseudomonadota</taxon>
        <taxon>Gammaproteobacteria</taxon>
        <taxon>Candidatus Kentrum</taxon>
    </lineage>
</organism>